<sequence length="366" mass="43431">MFYYWKSWGNIRMICTIDQLQAEAREDLRYRNVNKVSFLKANVYKVRKRMEKEKSGGLKIKEYVWKNNLRKKSLSSLSKHIYYCEEHCFLYKIFGIEQTKLKLELSFEGVNLPNDADSASFNDYINVRDLKLISSVEDYEIVIKPDSIDEYVNIAGDCNIKGDIVNIDHFAPGILFRGNFDYVSNIDPWTIIEYSERTLECNAYGLPIDNDYPMWVEYLLTSYVMYDIGNERLAFFSAFAALDQYIELLYGNLETTYYNLMQSRRIRNPEVFDKCCDKIEKYQNMNRRIIEDKFKDIMHECVINFEEYGYLYDKLYGYEEMRNKVAHCEEGFSDGNYLDLVFVIIEIIYLTGTGKELVDNIFEIYD</sequence>
<evidence type="ECO:0000313" key="1">
    <source>
        <dbReference type="EMBL" id="ALT05335.1"/>
    </source>
</evidence>
<protein>
    <submittedName>
        <fullName evidence="1">Uncharacterized protein</fullName>
    </submittedName>
</protein>
<reference evidence="1" key="1">
    <citation type="journal article" date="2016" name="Genome Biol. Evol.">
        <title>Evolution of chromosomal Clostridium botulinum type E neurotoxin gene clusters: evidence provided by their rare plasmid borne counterparts.</title>
        <authorList>
            <person name="Carter A.T."/>
            <person name="Austin J.W."/>
            <person name="Weedmark K.A."/>
            <person name="Peck M.W."/>
        </authorList>
    </citation>
    <scope>NUCLEOTIDE SEQUENCE</scope>
    <source>
        <strain evidence="1">IFR 12/29</strain>
        <plasmid evidence="1">p12/29</plasmid>
    </source>
</reference>
<organism evidence="1">
    <name type="scientific">Clostridium botulinum</name>
    <dbReference type="NCBI Taxonomy" id="1491"/>
    <lineage>
        <taxon>Bacteria</taxon>
        <taxon>Bacillati</taxon>
        <taxon>Bacillota</taxon>
        <taxon>Clostridia</taxon>
        <taxon>Eubacteriales</taxon>
        <taxon>Clostridiaceae</taxon>
        <taxon>Clostridium</taxon>
    </lineage>
</organism>
<proteinExistence type="predicted"/>
<accession>A0A126JHR3</accession>
<keyword evidence="1" id="KW-0614">Plasmid</keyword>
<geneLocation type="plasmid" evidence="1">
    <name>p12/29</name>
</geneLocation>
<dbReference type="EMBL" id="KT897275">
    <property type="protein sequence ID" value="ALT05335.1"/>
    <property type="molecule type" value="Genomic_DNA"/>
</dbReference>
<dbReference type="AlphaFoldDB" id="A0A126JHR3"/>
<name>A0A126JHR3_CLOBO</name>